<dbReference type="GO" id="GO:0005975">
    <property type="term" value="P:carbohydrate metabolic process"/>
    <property type="evidence" value="ECO:0007669"/>
    <property type="project" value="InterPro"/>
</dbReference>
<dbReference type="Proteomes" id="UP000800092">
    <property type="component" value="Unassembled WGS sequence"/>
</dbReference>
<dbReference type="OrthoDB" id="3879658at2759"/>
<keyword evidence="2 6" id="KW-0378">Hydrolase</keyword>
<feature type="site" description="Important for catalytic activity, responsible for pKa modulation of the active site Glu and correct orientation of both the proton donor and substrate" evidence="5">
    <location>
        <position position="178"/>
    </location>
</feature>
<gene>
    <name evidence="8" type="ORF">EV356DRAFT_532358</name>
</gene>
<dbReference type="Pfam" id="PF04616">
    <property type="entry name" value="Glyco_hydro_43"/>
    <property type="match status" value="2"/>
</dbReference>
<dbReference type="SUPFAM" id="SSF75005">
    <property type="entry name" value="Arabinanase/levansucrase/invertase"/>
    <property type="match status" value="1"/>
</dbReference>
<dbReference type="InterPro" id="IPR023296">
    <property type="entry name" value="Glyco_hydro_beta-prop_sf"/>
</dbReference>
<dbReference type="InterPro" id="IPR051795">
    <property type="entry name" value="Glycosyl_Hydrlase_43"/>
</dbReference>
<protein>
    <submittedName>
        <fullName evidence="8">Glycoside hydrolase family 43 protein</fullName>
    </submittedName>
</protein>
<dbReference type="InterPro" id="IPR006710">
    <property type="entry name" value="Glyco_hydro_43"/>
</dbReference>
<feature type="active site" description="Proton donor" evidence="4">
    <location>
        <position position="294"/>
    </location>
</feature>
<keyword evidence="3 6" id="KW-0326">Glycosidase</keyword>
<dbReference type="Gene3D" id="2.115.10.20">
    <property type="entry name" value="Glycosyl hydrolase domain, family 43"/>
    <property type="match status" value="1"/>
</dbReference>
<feature type="chain" id="PRO_5025367517" evidence="7">
    <location>
        <begin position="22"/>
        <end position="393"/>
    </location>
</feature>
<accession>A0A6A6HAM8</accession>
<evidence type="ECO:0000256" key="4">
    <source>
        <dbReference type="PIRSR" id="PIRSR606710-1"/>
    </source>
</evidence>
<evidence type="ECO:0000256" key="3">
    <source>
        <dbReference type="ARBA" id="ARBA00023295"/>
    </source>
</evidence>
<keyword evidence="9" id="KW-1185">Reference proteome</keyword>
<keyword evidence="7" id="KW-0732">Signal</keyword>
<organism evidence="8 9">
    <name type="scientific">Viridothelium virens</name>
    <name type="common">Speckled blister lichen</name>
    <name type="synonym">Trypethelium virens</name>
    <dbReference type="NCBI Taxonomy" id="1048519"/>
    <lineage>
        <taxon>Eukaryota</taxon>
        <taxon>Fungi</taxon>
        <taxon>Dikarya</taxon>
        <taxon>Ascomycota</taxon>
        <taxon>Pezizomycotina</taxon>
        <taxon>Dothideomycetes</taxon>
        <taxon>Dothideomycetes incertae sedis</taxon>
        <taxon>Trypetheliales</taxon>
        <taxon>Trypetheliaceae</taxon>
        <taxon>Viridothelium</taxon>
    </lineage>
</organism>
<evidence type="ECO:0000256" key="5">
    <source>
        <dbReference type="PIRSR" id="PIRSR606710-2"/>
    </source>
</evidence>
<dbReference type="AlphaFoldDB" id="A0A6A6HAM8"/>
<dbReference type="CDD" id="cd08999">
    <property type="entry name" value="GH43_ABN-like"/>
    <property type="match status" value="1"/>
</dbReference>
<evidence type="ECO:0000256" key="1">
    <source>
        <dbReference type="ARBA" id="ARBA00009865"/>
    </source>
</evidence>
<sequence>MYKSPATLTFLLSSLFTLGTPSPVDTAANVHQKRAEYVRGISSLEVKRSENGPVITQNFPDPSIIKVGSTWWAFATESAGTGINIPMASSTDFKTWIVTSQDALPNTPPWVNMTAQALWAPDANQLDDGTFVLYFSAAVNNNSAHHCVGAATSKNVNGPYVPQSDPLFCPIQQGGAIDPAGFKDWQVKGNWTAVNGNWNSKRAAKYSNNNNNSWTNASWSQGGMGGQRYITYKVDGNSLGNGDLAGYGNCGNTVSPIVPTPIVLQAVAADGVTIQGSAVTILNNNGLSDNGVVEAPSLVKSAGGEYVLFFSNGCYDTANYTVNYATASSVSGPYTRNGPLFQTGTDGLYAPGGADVLWDAQHMVFHADYPDHNATNRPMYTAIINIQGNTVTA</sequence>
<name>A0A6A6HAM8_VIRVR</name>
<dbReference type="GO" id="GO:0004553">
    <property type="term" value="F:hydrolase activity, hydrolyzing O-glycosyl compounds"/>
    <property type="evidence" value="ECO:0007669"/>
    <property type="project" value="InterPro"/>
</dbReference>
<evidence type="ECO:0000313" key="9">
    <source>
        <dbReference type="Proteomes" id="UP000800092"/>
    </source>
</evidence>
<evidence type="ECO:0000256" key="2">
    <source>
        <dbReference type="ARBA" id="ARBA00022801"/>
    </source>
</evidence>
<dbReference type="PANTHER" id="PTHR42812">
    <property type="entry name" value="BETA-XYLOSIDASE"/>
    <property type="match status" value="1"/>
</dbReference>
<evidence type="ECO:0000256" key="6">
    <source>
        <dbReference type="RuleBase" id="RU361187"/>
    </source>
</evidence>
<feature type="active site" description="Proton acceptor" evidence="4">
    <location>
        <position position="61"/>
    </location>
</feature>
<comment type="similarity">
    <text evidence="1 6">Belongs to the glycosyl hydrolase 43 family.</text>
</comment>
<dbReference type="EMBL" id="ML991794">
    <property type="protein sequence ID" value="KAF2235082.1"/>
    <property type="molecule type" value="Genomic_DNA"/>
</dbReference>
<proteinExistence type="inferred from homology"/>
<evidence type="ECO:0000313" key="8">
    <source>
        <dbReference type="EMBL" id="KAF2235082.1"/>
    </source>
</evidence>
<reference evidence="8" key="1">
    <citation type="journal article" date="2020" name="Stud. Mycol.">
        <title>101 Dothideomycetes genomes: a test case for predicting lifestyles and emergence of pathogens.</title>
        <authorList>
            <person name="Haridas S."/>
            <person name="Albert R."/>
            <person name="Binder M."/>
            <person name="Bloem J."/>
            <person name="Labutti K."/>
            <person name="Salamov A."/>
            <person name="Andreopoulos B."/>
            <person name="Baker S."/>
            <person name="Barry K."/>
            <person name="Bills G."/>
            <person name="Bluhm B."/>
            <person name="Cannon C."/>
            <person name="Castanera R."/>
            <person name="Culley D."/>
            <person name="Daum C."/>
            <person name="Ezra D."/>
            <person name="Gonzalez J."/>
            <person name="Henrissat B."/>
            <person name="Kuo A."/>
            <person name="Liang C."/>
            <person name="Lipzen A."/>
            <person name="Lutzoni F."/>
            <person name="Magnuson J."/>
            <person name="Mondo S."/>
            <person name="Nolan M."/>
            <person name="Ohm R."/>
            <person name="Pangilinan J."/>
            <person name="Park H.-J."/>
            <person name="Ramirez L."/>
            <person name="Alfaro M."/>
            <person name="Sun H."/>
            <person name="Tritt A."/>
            <person name="Yoshinaga Y."/>
            <person name="Zwiers L.-H."/>
            <person name="Turgeon B."/>
            <person name="Goodwin S."/>
            <person name="Spatafora J."/>
            <person name="Crous P."/>
            <person name="Grigoriev I."/>
        </authorList>
    </citation>
    <scope>NUCLEOTIDE SEQUENCE</scope>
    <source>
        <strain evidence="8">Tuck. ex Michener</strain>
    </source>
</reference>
<feature type="signal peptide" evidence="7">
    <location>
        <begin position="1"/>
        <end position="21"/>
    </location>
</feature>
<dbReference type="PANTHER" id="PTHR42812:SF5">
    <property type="entry name" value="ENDO-ARABINASE"/>
    <property type="match status" value="1"/>
</dbReference>
<evidence type="ECO:0000256" key="7">
    <source>
        <dbReference type="SAM" id="SignalP"/>
    </source>
</evidence>